<evidence type="ECO:0000313" key="1">
    <source>
        <dbReference type="EMBL" id="UVY89968.1"/>
    </source>
</evidence>
<dbReference type="Proteomes" id="UP001055253">
    <property type="component" value="Chromosome"/>
</dbReference>
<proteinExistence type="predicted"/>
<evidence type="ECO:0000313" key="2">
    <source>
        <dbReference type="Proteomes" id="UP001055253"/>
    </source>
</evidence>
<protein>
    <submittedName>
        <fullName evidence="1">Uncharacterized protein</fullName>
    </submittedName>
</protein>
<accession>A0ABY5TSH9</accession>
<sequence>MISMLKIDLTTPAARVKLPLSDALPPLSMQLDTVITQLKANHRPGGAAFTINAEDKHDRWAIIDTQVHICILEAKSHGAILERAEMSH</sequence>
<gene>
    <name evidence="1" type="ORF">MJO63_25890</name>
</gene>
<dbReference type="RefSeq" id="WP_128145936.1">
    <property type="nucleotide sequence ID" value="NZ_CP085200.1"/>
</dbReference>
<organism evidence="1 2">
    <name type="scientific">Mycobacterium ulcerans</name>
    <dbReference type="NCBI Taxonomy" id="1809"/>
    <lineage>
        <taxon>Bacteria</taxon>
        <taxon>Bacillati</taxon>
        <taxon>Actinomycetota</taxon>
        <taxon>Actinomycetes</taxon>
        <taxon>Mycobacteriales</taxon>
        <taxon>Mycobacteriaceae</taxon>
        <taxon>Mycobacterium</taxon>
        <taxon>Mycobacterium ulcerans group</taxon>
    </lineage>
</organism>
<dbReference type="EMBL" id="CP092429">
    <property type="protein sequence ID" value="UVY89968.1"/>
    <property type="molecule type" value="Genomic_DNA"/>
</dbReference>
<keyword evidence="2" id="KW-1185">Reference proteome</keyword>
<name>A0ABY5TSH9_MYCUL</name>
<reference evidence="1" key="1">
    <citation type="submission" date="2022-08" db="EMBL/GenBank/DDBJ databases">
        <title>Whole genome sequencing of non-tuberculosis mycobacteria type-strains.</title>
        <authorList>
            <person name="Igarashi Y."/>
            <person name="Osugi A."/>
            <person name="Mitarai S."/>
        </authorList>
    </citation>
    <scope>NUCLEOTIDE SEQUENCE</scope>
    <source>
        <strain evidence="1">ATCC 19423</strain>
    </source>
</reference>